<proteinExistence type="predicted"/>
<name>A0ABV0FRL0_9GAMM</name>
<dbReference type="Proteomes" id="UP001477278">
    <property type="component" value="Unassembled WGS sequence"/>
</dbReference>
<evidence type="ECO:0000313" key="3">
    <source>
        <dbReference type="Proteomes" id="UP001477278"/>
    </source>
</evidence>
<sequence>MLYTLNDLKSLAIHASDGDIGLTKDFYFDDKHWVIRYLVVETGSWLSSKKILLSPISIKEFNQQQKTLTVTISREQVKNSPDIDSEKPVSRQHEVDHMEYYGYQHYWGNTGIWGSEPSPNMMSPGYYSVAPKPDNIDNSEMSADVDAALSRDDDHHLRSSEAVTDYHLDAIDGELGHLQGMLIDTDTWAIRYLIINTSNWWLGHLVLVAPKWIKEVSWPTSKIYVDMTQQQAKDAPTFDPSVPFSLEHEQNLQTHYGRNDK</sequence>
<comment type="caution">
    <text evidence="2">The sequence shown here is derived from an EMBL/GenBank/DDBJ whole genome shotgun (WGS) entry which is preliminary data.</text>
</comment>
<dbReference type="SUPFAM" id="SSF50346">
    <property type="entry name" value="PRC-barrel domain"/>
    <property type="match status" value="2"/>
</dbReference>
<evidence type="ECO:0000313" key="2">
    <source>
        <dbReference type="EMBL" id="MEO3683466.1"/>
    </source>
</evidence>
<accession>A0ABV0FRL0</accession>
<dbReference type="Pfam" id="PF05239">
    <property type="entry name" value="PRC"/>
    <property type="match status" value="1"/>
</dbReference>
<organism evidence="2 3">
    <name type="scientific">Shewanella vesiculosa</name>
    <dbReference type="NCBI Taxonomy" id="518738"/>
    <lineage>
        <taxon>Bacteria</taxon>
        <taxon>Pseudomonadati</taxon>
        <taxon>Pseudomonadota</taxon>
        <taxon>Gammaproteobacteria</taxon>
        <taxon>Alteromonadales</taxon>
        <taxon>Shewanellaceae</taxon>
        <taxon>Shewanella</taxon>
    </lineage>
</organism>
<dbReference type="Gene3D" id="3.90.50.10">
    <property type="entry name" value="Photosynthetic Reaction Center, subunit H, domain 2"/>
    <property type="match status" value="2"/>
</dbReference>
<protein>
    <submittedName>
        <fullName evidence="2">PRC-barrel domain-containing protein</fullName>
    </submittedName>
</protein>
<evidence type="ECO:0000259" key="1">
    <source>
        <dbReference type="Pfam" id="PF05239"/>
    </source>
</evidence>
<keyword evidence="3" id="KW-1185">Reference proteome</keyword>
<gene>
    <name evidence="2" type="ORF">ABHN84_14370</name>
</gene>
<reference evidence="2 3" key="1">
    <citation type="submission" date="2024-05" db="EMBL/GenBank/DDBJ databases">
        <title>Genome sequencing of Marine Estuary Bacteria, Shewanella vesiculosa and S. baltica, and Pseudomonas syringae.</title>
        <authorList>
            <person name="Gurung A."/>
            <person name="Maclea K.S."/>
        </authorList>
    </citation>
    <scope>NUCLEOTIDE SEQUENCE [LARGE SCALE GENOMIC DNA]</scope>
    <source>
        <strain evidence="2 3">1A</strain>
    </source>
</reference>
<feature type="domain" description="PRC-barrel" evidence="1">
    <location>
        <begin position="5"/>
        <end position="76"/>
    </location>
</feature>
<dbReference type="RefSeq" id="WP_347690505.1">
    <property type="nucleotide sequence ID" value="NZ_JBDPZN010000006.1"/>
</dbReference>
<dbReference type="InterPro" id="IPR027275">
    <property type="entry name" value="PRC-brl_dom"/>
</dbReference>
<dbReference type="InterPro" id="IPR014747">
    <property type="entry name" value="Bac_photo_RC_H_C"/>
</dbReference>
<dbReference type="InterPro" id="IPR011033">
    <property type="entry name" value="PRC_barrel-like_sf"/>
</dbReference>
<dbReference type="EMBL" id="JBDPZN010000006">
    <property type="protein sequence ID" value="MEO3683466.1"/>
    <property type="molecule type" value="Genomic_DNA"/>
</dbReference>